<reference evidence="3" key="1">
    <citation type="submission" date="2020-10" db="EMBL/GenBank/DDBJ databases">
        <authorList>
            <person name="Gilroy R."/>
        </authorList>
    </citation>
    <scope>NUCLEOTIDE SEQUENCE</scope>
    <source>
        <strain evidence="3">11167</strain>
    </source>
</reference>
<gene>
    <name evidence="3" type="ORF">IAC42_10040</name>
</gene>
<dbReference type="Proteomes" id="UP000823633">
    <property type="component" value="Unassembled WGS sequence"/>
</dbReference>
<organism evidence="3 4">
    <name type="scientific">Candidatus Aphodenecus pullistercoris</name>
    <dbReference type="NCBI Taxonomy" id="2840669"/>
    <lineage>
        <taxon>Bacteria</taxon>
        <taxon>Pseudomonadati</taxon>
        <taxon>Spirochaetota</taxon>
        <taxon>Spirochaetia</taxon>
        <taxon>Spirochaetales</taxon>
        <taxon>Candidatus Aphodenecus</taxon>
    </lineage>
</organism>
<proteinExistence type="predicted"/>
<dbReference type="InterPro" id="IPR027383">
    <property type="entry name" value="Znf_put"/>
</dbReference>
<name>A0A9D9H7L6_9SPIR</name>
<dbReference type="Pfam" id="PF13490">
    <property type="entry name" value="zf-HC2"/>
    <property type="match status" value="1"/>
</dbReference>
<reference evidence="3" key="2">
    <citation type="journal article" date="2021" name="PeerJ">
        <title>Extensive microbial diversity within the chicken gut microbiome revealed by metagenomics and culture.</title>
        <authorList>
            <person name="Gilroy R."/>
            <person name="Ravi A."/>
            <person name="Getino M."/>
            <person name="Pursley I."/>
            <person name="Horton D.L."/>
            <person name="Alikhan N.F."/>
            <person name="Baker D."/>
            <person name="Gharbi K."/>
            <person name="Hall N."/>
            <person name="Watson M."/>
            <person name="Adriaenssens E.M."/>
            <person name="Foster-Nyarko E."/>
            <person name="Jarju S."/>
            <person name="Secka A."/>
            <person name="Antonio M."/>
            <person name="Oren A."/>
            <person name="Chaudhuri R.R."/>
            <person name="La Ragione R."/>
            <person name="Hildebrand F."/>
            <person name="Pallen M.J."/>
        </authorList>
    </citation>
    <scope>NUCLEOTIDE SEQUENCE</scope>
    <source>
        <strain evidence="3">11167</strain>
    </source>
</reference>
<sequence>MCIDEAMLSSLLDGELKEPYRSQTEEHLAHCPACRARLERLKALRSALKADSPSDEELEKGKEDCLALLERKFFSADGKKPGFFRRRIEMGLGGMVTAAAGLVVVFIGGFVLFGSSSEQTSEIIPSFTVQADSQNVHFVSTQERGLDAYSLEEILAYLDSRGYDVEISMRGLQPLE</sequence>
<comment type="caution">
    <text evidence="3">The sequence shown here is derived from an EMBL/GenBank/DDBJ whole genome shotgun (WGS) entry which is preliminary data.</text>
</comment>
<evidence type="ECO:0000259" key="2">
    <source>
        <dbReference type="Pfam" id="PF13490"/>
    </source>
</evidence>
<feature type="domain" description="Putative zinc-finger" evidence="2">
    <location>
        <begin position="6"/>
        <end position="35"/>
    </location>
</feature>
<dbReference type="EMBL" id="JADIMU010000070">
    <property type="protein sequence ID" value="MBO8444075.1"/>
    <property type="molecule type" value="Genomic_DNA"/>
</dbReference>
<keyword evidence="1" id="KW-0472">Membrane</keyword>
<dbReference type="InterPro" id="IPR041916">
    <property type="entry name" value="Anti_sigma_zinc_sf"/>
</dbReference>
<feature type="transmembrane region" description="Helical" evidence="1">
    <location>
        <begin position="90"/>
        <end position="113"/>
    </location>
</feature>
<protein>
    <submittedName>
        <fullName evidence="3">Zf-HC2 domain-containing protein</fullName>
    </submittedName>
</protein>
<evidence type="ECO:0000256" key="1">
    <source>
        <dbReference type="SAM" id="Phobius"/>
    </source>
</evidence>
<evidence type="ECO:0000313" key="4">
    <source>
        <dbReference type="Proteomes" id="UP000823633"/>
    </source>
</evidence>
<dbReference type="AlphaFoldDB" id="A0A9D9H7L6"/>
<dbReference type="Gene3D" id="1.10.10.1320">
    <property type="entry name" value="Anti-sigma factor, zinc-finger domain"/>
    <property type="match status" value="1"/>
</dbReference>
<keyword evidence="1" id="KW-1133">Transmembrane helix</keyword>
<keyword evidence="1" id="KW-0812">Transmembrane</keyword>
<evidence type="ECO:0000313" key="3">
    <source>
        <dbReference type="EMBL" id="MBO8444075.1"/>
    </source>
</evidence>
<accession>A0A9D9H7L6</accession>